<evidence type="ECO:0000313" key="2">
    <source>
        <dbReference type="Proteomes" id="UP000076798"/>
    </source>
</evidence>
<dbReference type="AlphaFoldDB" id="A0A166CQE7"/>
<keyword evidence="2" id="KW-1185">Reference proteome</keyword>
<name>A0A166CQE7_9AGAM</name>
<dbReference type="Proteomes" id="UP000076798">
    <property type="component" value="Unassembled WGS sequence"/>
</dbReference>
<organism evidence="1 2">
    <name type="scientific">Sistotremastrum suecicum HHB10207 ss-3</name>
    <dbReference type="NCBI Taxonomy" id="1314776"/>
    <lineage>
        <taxon>Eukaryota</taxon>
        <taxon>Fungi</taxon>
        <taxon>Dikarya</taxon>
        <taxon>Basidiomycota</taxon>
        <taxon>Agaricomycotina</taxon>
        <taxon>Agaricomycetes</taxon>
        <taxon>Sistotremastrales</taxon>
        <taxon>Sistotremastraceae</taxon>
        <taxon>Sistotremastrum</taxon>
    </lineage>
</organism>
<protein>
    <recommendedName>
        <fullName evidence="3">F-box domain-containing protein</fullName>
    </recommendedName>
</protein>
<reference evidence="1 2" key="1">
    <citation type="journal article" date="2016" name="Mol. Biol. Evol.">
        <title>Comparative Genomics of Early-Diverging Mushroom-Forming Fungi Provides Insights into the Origins of Lignocellulose Decay Capabilities.</title>
        <authorList>
            <person name="Nagy L.G."/>
            <person name="Riley R."/>
            <person name="Tritt A."/>
            <person name="Adam C."/>
            <person name="Daum C."/>
            <person name="Floudas D."/>
            <person name="Sun H."/>
            <person name="Yadav J.S."/>
            <person name="Pangilinan J."/>
            <person name="Larsson K.H."/>
            <person name="Matsuura K."/>
            <person name="Barry K."/>
            <person name="Labutti K."/>
            <person name="Kuo R."/>
            <person name="Ohm R.A."/>
            <person name="Bhattacharya S.S."/>
            <person name="Shirouzu T."/>
            <person name="Yoshinaga Y."/>
            <person name="Martin F.M."/>
            <person name="Grigoriev I.V."/>
            <person name="Hibbett D.S."/>
        </authorList>
    </citation>
    <scope>NUCLEOTIDE SEQUENCE [LARGE SCALE GENOMIC DNA]</scope>
    <source>
        <strain evidence="1 2">HHB10207 ss-3</strain>
    </source>
</reference>
<evidence type="ECO:0008006" key="3">
    <source>
        <dbReference type="Google" id="ProtNLM"/>
    </source>
</evidence>
<sequence length="474" mass="54006">MLVDELPTEILHKIMKLAVEELHQNKRLQATLRLGLLNRRLRAVSLNCPDLWSTIYLPWPQEVVLLYLQRARESCQNPTLIIYLDTHSKHFRPKEKNTVRVGYYASFLTQHMASIKALHVVIDPEHRSPLLAAAFTYPAPLLEIFDLNITEKIHFSTELFAKQAPKLRVAKFRSVHYFNFGPAIALRDLNIRIDQQNAKGFLNMIAAAPGIESLTLVGAEDPLPVSTHLQERRPIVLSHCRSLTIQRMHWISARRLLPILKLPSLEELIYHEIQEITAEDPAIAMESALRHIVDNTSALPASSLNIDLYMHRVNLSLDGTPSIRITSDWPDPTSPVPPLLGNMISRRIYTTLENILLAPACALHAQPEKLVIYTETKQPEHNSVLTSSIREDMKTLFRRVLGAYPSVKDLMLLRVLEDIPSVLLNNPDILPNLSVLTSQNEHSPKLFELERQVERARKLRLHQFLVFPGIKNSA</sequence>
<gene>
    <name evidence="1" type="ORF">SISSUDRAFT_1048119</name>
</gene>
<proteinExistence type="predicted"/>
<accession>A0A166CQE7</accession>
<dbReference type="EMBL" id="KV428078">
    <property type="protein sequence ID" value="KZT37705.1"/>
    <property type="molecule type" value="Genomic_DNA"/>
</dbReference>
<dbReference type="OrthoDB" id="3365698at2759"/>
<evidence type="ECO:0000313" key="1">
    <source>
        <dbReference type="EMBL" id="KZT37705.1"/>
    </source>
</evidence>